<dbReference type="InterPro" id="IPR006026">
    <property type="entry name" value="Peptidase_Metallo"/>
</dbReference>
<feature type="domain" description="Peptidase M12A" evidence="4">
    <location>
        <begin position="1"/>
        <end position="186"/>
    </location>
</feature>
<evidence type="ECO:0000256" key="1">
    <source>
        <dbReference type="ARBA" id="ARBA00023157"/>
    </source>
</evidence>
<dbReference type="AlphaFoldDB" id="A0A0N4Z3G9"/>
<evidence type="ECO:0000259" key="4">
    <source>
        <dbReference type="PROSITE" id="PS51864"/>
    </source>
</evidence>
<dbReference type="InterPro" id="IPR001506">
    <property type="entry name" value="Peptidase_M12A"/>
</dbReference>
<dbReference type="PANTHER" id="PTHR10127:SF831">
    <property type="entry name" value="ZINC METALLOPROTEINASE NAS-37"/>
    <property type="match status" value="1"/>
</dbReference>
<accession>A0A0N4Z3G9</accession>
<evidence type="ECO:0000313" key="5">
    <source>
        <dbReference type="Proteomes" id="UP000038045"/>
    </source>
</evidence>
<dbReference type="WBParaSite" id="PTRK_0000146700.1">
    <property type="protein sequence ID" value="PTRK_0000146700.1"/>
    <property type="gene ID" value="PTRK_0000146700"/>
</dbReference>
<comment type="caution">
    <text evidence="2">Lacks conserved residue(s) required for the propagation of feature annotation.</text>
</comment>
<feature type="binding site" evidence="2">
    <location>
        <position position="95"/>
    </location>
    <ligand>
        <name>Zn(2+)</name>
        <dbReference type="ChEBI" id="CHEBI:29105"/>
        <note>catalytic</note>
    </ligand>
</feature>
<comment type="cofactor">
    <cofactor evidence="2 3">
        <name>Zn(2+)</name>
        <dbReference type="ChEBI" id="CHEBI:29105"/>
    </cofactor>
    <text evidence="2 3">Binds 1 zinc ion per subunit.</text>
</comment>
<dbReference type="SMART" id="SM00235">
    <property type="entry name" value="ZnMc"/>
    <property type="match status" value="1"/>
</dbReference>
<dbReference type="Pfam" id="PF01400">
    <property type="entry name" value="Astacin"/>
    <property type="match status" value="1"/>
</dbReference>
<dbReference type="Gene3D" id="3.40.390.10">
    <property type="entry name" value="Collagenase (Catalytic Domain)"/>
    <property type="match status" value="1"/>
</dbReference>
<keyword evidence="5" id="KW-1185">Reference proteome</keyword>
<keyword evidence="2 3" id="KW-0479">Metal-binding</keyword>
<evidence type="ECO:0000256" key="2">
    <source>
        <dbReference type="PROSITE-ProRule" id="PRU01211"/>
    </source>
</evidence>
<keyword evidence="1" id="KW-1015">Disulfide bond</keyword>
<dbReference type="InterPro" id="IPR000859">
    <property type="entry name" value="CUB_dom"/>
</dbReference>
<organism evidence="5 6">
    <name type="scientific">Parastrongyloides trichosuri</name>
    <name type="common">Possum-specific nematode worm</name>
    <dbReference type="NCBI Taxonomy" id="131310"/>
    <lineage>
        <taxon>Eukaryota</taxon>
        <taxon>Metazoa</taxon>
        <taxon>Ecdysozoa</taxon>
        <taxon>Nematoda</taxon>
        <taxon>Chromadorea</taxon>
        <taxon>Rhabditida</taxon>
        <taxon>Tylenchina</taxon>
        <taxon>Panagrolaimomorpha</taxon>
        <taxon>Strongyloidoidea</taxon>
        <taxon>Strongyloididae</taxon>
        <taxon>Parastrongyloides</taxon>
    </lineage>
</organism>
<feature type="active site" evidence="2">
    <location>
        <position position="86"/>
    </location>
</feature>
<keyword evidence="2 3" id="KW-0482">Metalloprotease</keyword>
<dbReference type="PROSITE" id="PS51864">
    <property type="entry name" value="ASTACIN"/>
    <property type="match status" value="1"/>
</dbReference>
<feature type="binding site" evidence="2">
    <location>
        <position position="85"/>
    </location>
    <ligand>
        <name>Zn(2+)</name>
        <dbReference type="ChEBI" id="CHEBI:29105"/>
        <note>catalytic</note>
    </ligand>
</feature>
<dbReference type="PANTHER" id="PTHR10127">
    <property type="entry name" value="DISCOIDIN, CUB, EGF, LAMININ , AND ZINC METALLOPROTEASE DOMAIN CONTAINING"/>
    <property type="match status" value="1"/>
</dbReference>
<reference evidence="6" key="1">
    <citation type="submission" date="2017-02" db="UniProtKB">
        <authorList>
            <consortium name="WormBaseParasite"/>
        </authorList>
    </citation>
    <scope>IDENTIFICATION</scope>
</reference>
<name>A0A0N4Z3G9_PARTI</name>
<feature type="binding site" evidence="2">
    <location>
        <position position="89"/>
    </location>
    <ligand>
        <name>Zn(2+)</name>
        <dbReference type="ChEBI" id="CHEBI:29105"/>
        <note>catalytic</note>
    </ligand>
</feature>
<evidence type="ECO:0000313" key="6">
    <source>
        <dbReference type="WBParaSite" id="PTRK_0000146700.1"/>
    </source>
</evidence>
<keyword evidence="2 3" id="KW-0645">Protease</keyword>
<dbReference type="SUPFAM" id="SSF55486">
    <property type="entry name" value="Metalloproteases ('zincins'), catalytic domain"/>
    <property type="match status" value="1"/>
</dbReference>
<dbReference type="GO" id="GO:0004222">
    <property type="term" value="F:metalloendopeptidase activity"/>
    <property type="evidence" value="ECO:0007669"/>
    <property type="project" value="UniProtKB-UniRule"/>
</dbReference>
<keyword evidence="2 3" id="KW-0862">Zinc</keyword>
<dbReference type="GO" id="GO:0008270">
    <property type="term" value="F:zinc ion binding"/>
    <property type="evidence" value="ECO:0007669"/>
    <property type="project" value="UniProtKB-UniRule"/>
</dbReference>
<sequence>MLWIFPIPYYVDTGIDATLVNTALTQISRETCVPFTKSAVPIVGKAGFRYFKGNGCYFNIEIINDSSPQDISIGAGCGINGFIQHETAHALGVKHEQTRLDKNNYIVVNMSNVKAGMEGNFNKAIDEKTFDLPYNYGSAMQYHRTSFPKNGLPTMLPVNGLYGRTMRQKLSLSFNDFKYLNLRYCSTVCPTTKECFMGGYQDPHKCGYCKYPNGYIGTACFTKVLNATLCGTQQFTATTTNQTLTITGEKDCYYYINTDKGYKIQLSGITTNLENNDPCKMSMGSEIKYKENKTLVGLKLCGVNSNISVKSEIQDVIIRYIGKAGHSFKVSYVRVQ</sequence>
<dbReference type="InterPro" id="IPR024079">
    <property type="entry name" value="MetalloPept_cat_dom_sf"/>
</dbReference>
<proteinExistence type="predicted"/>
<dbReference type="Pfam" id="PF00431">
    <property type="entry name" value="CUB"/>
    <property type="match status" value="1"/>
</dbReference>
<dbReference type="Proteomes" id="UP000038045">
    <property type="component" value="Unplaced"/>
</dbReference>
<evidence type="ECO:0000256" key="3">
    <source>
        <dbReference type="RuleBase" id="RU361183"/>
    </source>
</evidence>
<dbReference type="GO" id="GO:0006508">
    <property type="term" value="P:proteolysis"/>
    <property type="evidence" value="ECO:0007669"/>
    <property type="project" value="UniProtKB-KW"/>
</dbReference>
<protein>
    <recommendedName>
        <fullName evidence="3">Metalloendopeptidase</fullName>
        <ecNumber evidence="3">3.4.24.-</ecNumber>
    </recommendedName>
</protein>
<keyword evidence="2 3" id="KW-0378">Hydrolase</keyword>
<dbReference type="EC" id="3.4.24.-" evidence="3"/>
<dbReference type="PRINTS" id="PR00480">
    <property type="entry name" value="ASTACIN"/>
</dbReference>